<dbReference type="AlphaFoldDB" id="G0TSV1"/>
<name>G0TSV1_TRYVY</name>
<reference evidence="1" key="1">
    <citation type="journal article" date="2012" name="Proc. Natl. Acad. Sci. U.S.A.">
        <title>Antigenic diversity is generated by distinct evolutionary mechanisms in African trypanosome species.</title>
        <authorList>
            <person name="Jackson A.P."/>
            <person name="Berry A."/>
            <person name="Aslett M."/>
            <person name="Allison H.C."/>
            <person name="Burton P."/>
            <person name="Vavrova-Anderson J."/>
            <person name="Brown R."/>
            <person name="Browne H."/>
            <person name="Corton N."/>
            <person name="Hauser H."/>
            <person name="Gamble J."/>
            <person name="Gilderthorp R."/>
            <person name="Marcello L."/>
            <person name="McQuillan J."/>
            <person name="Otto T.D."/>
            <person name="Quail M.A."/>
            <person name="Sanders M.J."/>
            <person name="van Tonder A."/>
            <person name="Ginger M.L."/>
            <person name="Field M.C."/>
            <person name="Barry J.D."/>
            <person name="Hertz-Fowler C."/>
            <person name="Berriman M."/>
        </authorList>
    </citation>
    <scope>NUCLEOTIDE SEQUENCE</scope>
    <source>
        <strain evidence="1">Y486</strain>
    </source>
</reference>
<evidence type="ECO:0000313" key="1">
    <source>
        <dbReference type="EMBL" id="CCC47030.1"/>
    </source>
</evidence>
<dbReference type="EMBL" id="HE573019">
    <property type="protein sequence ID" value="CCC47030.1"/>
    <property type="molecule type" value="Genomic_DNA"/>
</dbReference>
<proteinExistence type="predicted"/>
<organism evidence="1">
    <name type="scientific">Trypanosoma vivax (strain Y486)</name>
    <dbReference type="NCBI Taxonomy" id="1055687"/>
    <lineage>
        <taxon>Eukaryota</taxon>
        <taxon>Discoba</taxon>
        <taxon>Euglenozoa</taxon>
        <taxon>Kinetoplastea</taxon>
        <taxon>Metakinetoplastina</taxon>
        <taxon>Trypanosomatida</taxon>
        <taxon>Trypanosomatidae</taxon>
        <taxon>Trypanosoma</taxon>
        <taxon>Duttonella</taxon>
    </lineage>
</organism>
<sequence>MHRLPPTRTPLTMRNATIRQRARSGHRKVLEEKCTTSKCSTVVHLCVLMAGDEKSIMGNGKKREIKIDNLPRFGLPSMPIHVATVKHGTFPTETSPRPSFYARVLAHDSGLAATCKEERKKGVNVSDVATKTCCTQGVTATPFPLSVTSLACSALK</sequence>
<gene>
    <name evidence="1" type="ORF">TVY486_0302170</name>
</gene>
<accession>G0TSV1</accession>
<protein>
    <submittedName>
        <fullName evidence="1">Uncharacterized protein</fullName>
    </submittedName>
</protein>